<dbReference type="VEuPathDB" id="FungiDB:JI435_422710"/>
<evidence type="ECO:0000313" key="3">
    <source>
        <dbReference type="Proteomes" id="UP000663193"/>
    </source>
</evidence>
<evidence type="ECO:0000313" key="2">
    <source>
        <dbReference type="EMBL" id="QRD05728.1"/>
    </source>
</evidence>
<proteinExistence type="predicted"/>
<name>A0A7U2NPI5_PHANO</name>
<protein>
    <submittedName>
        <fullName evidence="2">Uncharacterized protein</fullName>
    </submittedName>
</protein>
<reference evidence="3" key="1">
    <citation type="journal article" date="2021" name="BMC Genomics">
        <title>Chromosome-level genome assembly and manually-curated proteome of model necrotroph Parastagonospora nodorum Sn15 reveals a genome-wide trove of candidate effector homologs, and redundancy of virulence-related functions within an accessory chromosome.</title>
        <authorList>
            <person name="Bertazzoni S."/>
            <person name="Jones D.A.B."/>
            <person name="Phan H.T."/>
            <person name="Tan K.-C."/>
            <person name="Hane J.K."/>
        </authorList>
    </citation>
    <scope>NUCLEOTIDE SEQUENCE [LARGE SCALE GENOMIC DNA]</scope>
    <source>
        <strain evidence="3">SN15 / ATCC MYA-4574 / FGSC 10173)</strain>
    </source>
</reference>
<keyword evidence="1" id="KW-1133">Transmembrane helix</keyword>
<dbReference type="AlphaFoldDB" id="A0A7U2NPI5"/>
<evidence type="ECO:0000256" key="1">
    <source>
        <dbReference type="SAM" id="Phobius"/>
    </source>
</evidence>
<keyword evidence="1" id="KW-0472">Membrane</keyword>
<feature type="transmembrane region" description="Helical" evidence="1">
    <location>
        <begin position="24"/>
        <end position="44"/>
    </location>
</feature>
<dbReference type="Proteomes" id="UP000663193">
    <property type="component" value="Chromosome 19"/>
</dbReference>
<dbReference type="EMBL" id="CP069041">
    <property type="protein sequence ID" value="QRD05728.1"/>
    <property type="molecule type" value="Genomic_DNA"/>
</dbReference>
<gene>
    <name evidence="2" type="ORF">JI435_422710</name>
</gene>
<sequence length="67" mass="7463">MSILETIRAREQCPRRQASKAPPAFKALACPSSVTFLLSAFLVVHAPRKSGHTYLLHTVDRIHSFDS</sequence>
<keyword evidence="3" id="KW-1185">Reference proteome</keyword>
<organism evidence="2 3">
    <name type="scientific">Phaeosphaeria nodorum (strain SN15 / ATCC MYA-4574 / FGSC 10173)</name>
    <name type="common">Glume blotch fungus</name>
    <name type="synonym">Parastagonospora nodorum</name>
    <dbReference type="NCBI Taxonomy" id="321614"/>
    <lineage>
        <taxon>Eukaryota</taxon>
        <taxon>Fungi</taxon>
        <taxon>Dikarya</taxon>
        <taxon>Ascomycota</taxon>
        <taxon>Pezizomycotina</taxon>
        <taxon>Dothideomycetes</taxon>
        <taxon>Pleosporomycetidae</taxon>
        <taxon>Pleosporales</taxon>
        <taxon>Pleosporineae</taxon>
        <taxon>Phaeosphaeriaceae</taxon>
        <taxon>Parastagonospora</taxon>
    </lineage>
</organism>
<keyword evidence="1" id="KW-0812">Transmembrane</keyword>
<accession>A0A7U2NPI5</accession>